<reference evidence="2" key="1">
    <citation type="submission" date="2013-11" db="EMBL/GenBank/DDBJ databases">
        <title>The genomic landscape of the Guanapo guppy.</title>
        <authorList>
            <person name="Kuenstner A."/>
            <person name="Dreyer C."/>
        </authorList>
    </citation>
    <scope>NUCLEOTIDE SEQUENCE</scope>
    <source>
        <strain evidence="2">Guanapo</strain>
    </source>
</reference>
<accession>A0A3P9QJG3</accession>
<sequence length="55" mass="6174">VYIFGEFSPDEINQFFVTPRFYVEVSKTGGFLNCASLSFLLPVGKLCRALHAQDT</sequence>
<dbReference type="Ensembl" id="ENSPRET00000034670.1">
    <property type="protein sequence ID" value="ENSPREP00000034287.1"/>
    <property type="gene ID" value="ENSPREG00000023217.1"/>
</dbReference>
<evidence type="ECO:0000313" key="1">
    <source>
        <dbReference type="Ensembl" id="ENSPREP00000034287.1"/>
    </source>
</evidence>
<evidence type="ECO:0000313" key="2">
    <source>
        <dbReference type="Proteomes" id="UP000242638"/>
    </source>
</evidence>
<name>A0A3P9QJG3_POERE</name>
<dbReference type="AlphaFoldDB" id="A0A3P9QJG3"/>
<dbReference type="Bgee" id="ENSPREG00000023217">
    <property type="expression patterns" value="Expressed in caudal fin"/>
</dbReference>
<reference evidence="1" key="2">
    <citation type="submission" date="2025-08" db="UniProtKB">
        <authorList>
            <consortium name="Ensembl"/>
        </authorList>
    </citation>
    <scope>IDENTIFICATION</scope>
    <source>
        <strain evidence="1">Guanapo</strain>
    </source>
</reference>
<proteinExistence type="predicted"/>
<protein>
    <submittedName>
        <fullName evidence="1">Uncharacterized protein</fullName>
    </submittedName>
</protein>
<dbReference type="Proteomes" id="UP000242638">
    <property type="component" value="Unassembled WGS sequence"/>
</dbReference>
<reference evidence="1" key="3">
    <citation type="submission" date="2025-09" db="UniProtKB">
        <authorList>
            <consortium name="Ensembl"/>
        </authorList>
    </citation>
    <scope>IDENTIFICATION</scope>
    <source>
        <strain evidence="1">Guanapo</strain>
    </source>
</reference>
<keyword evidence="2" id="KW-1185">Reference proteome</keyword>
<organism evidence="1 2">
    <name type="scientific">Poecilia reticulata</name>
    <name type="common">Guppy</name>
    <name type="synonym">Acanthophacelus reticulatus</name>
    <dbReference type="NCBI Taxonomy" id="8081"/>
    <lineage>
        <taxon>Eukaryota</taxon>
        <taxon>Metazoa</taxon>
        <taxon>Chordata</taxon>
        <taxon>Craniata</taxon>
        <taxon>Vertebrata</taxon>
        <taxon>Euteleostomi</taxon>
        <taxon>Actinopterygii</taxon>
        <taxon>Neopterygii</taxon>
        <taxon>Teleostei</taxon>
        <taxon>Neoteleostei</taxon>
        <taxon>Acanthomorphata</taxon>
        <taxon>Ovalentaria</taxon>
        <taxon>Atherinomorphae</taxon>
        <taxon>Cyprinodontiformes</taxon>
        <taxon>Poeciliidae</taxon>
        <taxon>Poeciliinae</taxon>
        <taxon>Poecilia</taxon>
    </lineage>
</organism>